<keyword evidence="1" id="KW-0472">Membrane</keyword>
<feature type="transmembrane region" description="Helical" evidence="1">
    <location>
        <begin position="12"/>
        <end position="28"/>
    </location>
</feature>
<feature type="transmembrane region" description="Helical" evidence="1">
    <location>
        <begin position="34"/>
        <end position="54"/>
    </location>
</feature>
<dbReference type="AlphaFoldDB" id="A0AAW7APD9"/>
<reference evidence="2" key="2">
    <citation type="submission" date="2023-03" db="EMBL/GenBank/DDBJ databases">
        <authorList>
            <person name="Vazquez L."/>
            <person name="Rodriguez J."/>
            <person name="Mayo B."/>
            <person name="Florez A.B."/>
        </authorList>
    </citation>
    <scope>NUCLEOTIDE SEQUENCE</scope>
    <source>
        <strain evidence="2">5A3I</strain>
    </source>
</reference>
<dbReference type="RefSeq" id="WP_065339238.1">
    <property type="nucleotide sequence ID" value="NZ_CP013715.1"/>
</dbReference>
<dbReference type="Proteomes" id="UP001174037">
    <property type="component" value="Unassembled WGS sequence"/>
</dbReference>
<accession>A0AAW7APD9</accession>
<name>A0AAW7APD9_9STAP</name>
<dbReference type="EMBL" id="JARGCK010000025">
    <property type="protein sequence ID" value="MDK9867132.1"/>
    <property type="molecule type" value="Genomic_DNA"/>
</dbReference>
<evidence type="ECO:0000313" key="3">
    <source>
        <dbReference type="Proteomes" id="UP001174037"/>
    </source>
</evidence>
<organism evidence="2 3">
    <name type="scientific">Staphylococcus equorum</name>
    <dbReference type="NCBI Taxonomy" id="246432"/>
    <lineage>
        <taxon>Bacteria</taxon>
        <taxon>Bacillati</taxon>
        <taxon>Bacillota</taxon>
        <taxon>Bacilli</taxon>
        <taxon>Bacillales</taxon>
        <taxon>Staphylococcaceae</taxon>
        <taxon>Staphylococcus</taxon>
    </lineage>
</organism>
<keyword evidence="1" id="KW-0812">Transmembrane</keyword>
<comment type="caution">
    <text evidence="2">The sequence shown here is derived from an EMBL/GenBank/DDBJ whole genome shotgun (WGS) entry which is preliminary data.</text>
</comment>
<protein>
    <recommendedName>
        <fullName evidence="4">Phage protein</fullName>
    </recommendedName>
</protein>
<gene>
    <name evidence="2" type="ORF">P1A27_14470</name>
</gene>
<evidence type="ECO:0008006" key="4">
    <source>
        <dbReference type="Google" id="ProtNLM"/>
    </source>
</evidence>
<proteinExistence type="predicted"/>
<evidence type="ECO:0000313" key="2">
    <source>
        <dbReference type="EMBL" id="MDK9867132.1"/>
    </source>
</evidence>
<evidence type="ECO:0000256" key="1">
    <source>
        <dbReference type="SAM" id="Phobius"/>
    </source>
</evidence>
<sequence>MNRSKLRLYMHISLFIYALVYGFLILLTDCITSGWSLAFVLSFAAIGILSDILGTKNPNKTDNKESEEERS</sequence>
<reference evidence="2" key="1">
    <citation type="journal article" date="2023" name="Int. J. Mol. Sci.">
        <title>Antibiotic Resistance/Susceptibility Profiles of Staphylococcus equorum Strains from Cheese, and Genome Analysis for Antibiotic Resistance Genes.</title>
        <authorList>
            <person name="Vazquez L."/>
            <person name="Srednik M.E."/>
            <person name="Rodriguez J."/>
            <person name="Florez A.B."/>
            <person name="Mayo B."/>
        </authorList>
    </citation>
    <scope>NUCLEOTIDE SEQUENCE</scope>
    <source>
        <strain evidence="2">5A3I</strain>
    </source>
</reference>
<keyword evidence="1" id="KW-1133">Transmembrane helix</keyword>